<sequence>MLLEPFCETRWIYMSEYLMELGSILRKVRKLRGLTIQQLADKIQKSKSTLSKYERGEIAIDILTIKEISRVLNISIDELLPGTADNSSQHCYPSTANVPSFFKNNTRFYSYYYDGRNKNIICSALLVKNAHDDNSIGVHMYMNIKDINYPQACENTYYGLMTHHDIITRMDFINRDTSVEKASIAILSPFVENDERWGLWSGISTRPVMPASIKMLFTKTPQKTDIDLKKKLMLTQEDYKLIKLYNMFTVF</sequence>
<dbReference type="Pfam" id="PF01381">
    <property type="entry name" value="HTH_3"/>
    <property type="match status" value="1"/>
</dbReference>
<dbReference type="Gene3D" id="1.10.260.40">
    <property type="entry name" value="lambda repressor-like DNA-binding domains"/>
    <property type="match status" value="1"/>
</dbReference>
<dbReference type="InterPro" id="IPR050807">
    <property type="entry name" value="TransReg_Diox_bact_type"/>
</dbReference>
<dbReference type="SUPFAM" id="SSF47413">
    <property type="entry name" value="lambda repressor-like DNA-binding domains"/>
    <property type="match status" value="1"/>
</dbReference>
<evidence type="ECO:0000256" key="1">
    <source>
        <dbReference type="ARBA" id="ARBA00023125"/>
    </source>
</evidence>
<feature type="domain" description="HTH cro/C1-type" evidence="2">
    <location>
        <begin position="25"/>
        <end position="79"/>
    </location>
</feature>
<dbReference type="GO" id="GO:0003677">
    <property type="term" value="F:DNA binding"/>
    <property type="evidence" value="ECO:0007669"/>
    <property type="project" value="UniProtKB-KW"/>
</dbReference>
<evidence type="ECO:0000313" key="3">
    <source>
        <dbReference type="EMBL" id="ERI75426.1"/>
    </source>
</evidence>
<dbReference type="PANTHER" id="PTHR46797">
    <property type="entry name" value="HTH-TYPE TRANSCRIPTIONAL REGULATOR"/>
    <property type="match status" value="1"/>
</dbReference>
<comment type="caution">
    <text evidence="3">The sequence shown here is derived from an EMBL/GenBank/DDBJ whole genome shotgun (WGS) entry which is preliminary data.</text>
</comment>
<proteinExistence type="predicted"/>
<dbReference type="PROSITE" id="PS50943">
    <property type="entry name" value="HTH_CROC1"/>
    <property type="match status" value="1"/>
</dbReference>
<evidence type="ECO:0000259" key="2">
    <source>
        <dbReference type="PROSITE" id="PS50943"/>
    </source>
</evidence>
<dbReference type="InterPro" id="IPR001387">
    <property type="entry name" value="Cro/C1-type_HTH"/>
</dbReference>
<organism evidence="3 4">
    <name type="scientific">[Clostridium] symbiosum ATCC 14940</name>
    <dbReference type="NCBI Taxonomy" id="411472"/>
    <lineage>
        <taxon>Bacteria</taxon>
        <taxon>Bacillati</taxon>
        <taxon>Bacillota</taxon>
        <taxon>Clostridia</taxon>
        <taxon>Lachnospirales</taxon>
        <taxon>Lachnospiraceae</taxon>
        <taxon>Otoolea</taxon>
    </lineage>
</organism>
<dbReference type="PANTHER" id="PTHR46797:SF1">
    <property type="entry name" value="METHYLPHOSPHONATE SYNTHASE"/>
    <property type="match status" value="1"/>
</dbReference>
<reference evidence="3 4" key="1">
    <citation type="submission" date="2013-07" db="EMBL/GenBank/DDBJ databases">
        <authorList>
            <person name="Weinstock G."/>
            <person name="Sodergren E."/>
            <person name="Wylie T."/>
            <person name="Fulton L."/>
            <person name="Fulton R."/>
            <person name="Fronick C."/>
            <person name="O'Laughlin M."/>
            <person name="Godfrey J."/>
            <person name="Miner T."/>
            <person name="Herter B."/>
            <person name="Appelbaum E."/>
            <person name="Cordes M."/>
            <person name="Lek S."/>
            <person name="Wollam A."/>
            <person name="Pepin K.H."/>
            <person name="Palsikar V.B."/>
            <person name="Mitreva M."/>
            <person name="Wilson R.K."/>
        </authorList>
    </citation>
    <scope>NUCLEOTIDE SEQUENCE [LARGE SCALE GENOMIC DNA]</scope>
    <source>
        <strain evidence="3 4">ATCC 14940</strain>
    </source>
</reference>
<gene>
    <name evidence="3" type="ORF">CLOSYM_03249</name>
</gene>
<dbReference type="Proteomes" id="UP000016491">
    <property type="component" value="Unassembled WGS sequence"/>
</dbReference>
<accession>A0ABC9TV97</accession>
<dbReference type="EMBL" id="AWSU01000251">
    <property type="protein sequence ID" value="ERI75426.1"/>
    <property type="molecule type" value="Genomic_DNA"/>
</dbReference>
<keyword evidence="1 3" id="KW-0238">DNA-binding</keyword>
<dbReference type="AlphaFoldDB" id="A0ABC9TV97"/>
<dbReference type="SMART" id="SM00530">
    <property type="entry name" value="HTH_XRE"/>
    <property type="match status" value="1"/>
</dbReference>
<evidence type="ECO:0000313" key="4">
    <source>
        <dbReference type="Proteomes" id="UP000016491"/>
    </source>
</evidence>
<protein>
    <submittedName>
        <fullName evidence="3">DNA-binding helix-turn-helix protein</fullName>
    </submittedName>
</protein>
<dbReference type="CDD" id="cd00093">
    <property type="entry name" value="HTH_XRE"/>
    <property type="match status" value="1"/>
</dbReference>
<name>A0ABC9TV97_CLOSY</name>
<dbReference type="InterPro" id="IPR010982">
    <property type="entry name" value="Lambda_DNA-bd_dom_sf"/>
</dbReference>